<dbReference type="EMBL" id="MFEI01000009">
    <property type="protein sequence ID" value="OGE81258.1"/>
    <property type="molecule type" value="Genomic_DNA"/>
</dbReference>
<organism evidence="2 3">
    <name type="scientific">Candidatus Doudnabacteria bacterium RIFCSPHIGHO2_01_FULL_43_23</name>
    <dbReference type="NCBI Taxonomy" id="1817822"/>
    <lineage>
        <taxon>Bacteria</taxon>
        <taxon>Candidatus Doudnaibacteriota</taxon>
    </lineage>
</organism>
<dbReference type="CDD" id="cd01127">
    <property type="entry name" value="TrwB_TraG_TraD_VirD4"/>
    <property type="match status" value="1"/>
</dbReference>
<dbReference type="PANTHER" id="PTHR30121:SF6">
    <property type="entry name" value="SLR6007 PROTEIN"/>
    <property type="match status" value="1"/>
</dbReference>
<feature type="region of interest" description="Disordered" evidence="1">
    <location>
        <begin position="435"/>
        <end position="531"/>
    </location>
</feature>
<name>A0A1F5NUD4_9BACT</name>
<dbReference type="STRING" id="1817822.A2826_02290"/>
<dbReference type="SUPFAM" id="SSF52540">
    <property type="entry name" value="P-loop containing nucleoside triphosphate hydrolases"/>
    <property type="match status" value="1"/>
</dbReference>
<protein>
    <submittedName>
        <fullName evidence="2">Uncharacterized protein</fullName>
    </submittedName>
</protein>
<reference evidence="2 3" key="1">
    <citation type="journal article" date="2016" name="Nat. Commun.">
        <title>Thousands of microbial genomes shed light on interconnected biogeochemical processes in an aquifer system.</title>
        <authorList>
            <person name="Anantharaman K."/>
            <person name="Brown C.T."/>
            <person name="Hug L.A."/>
            <person name="Sharon I."/>
            <person name="Castelle C.J."/>
            <person name="Probst A.J."/>
            <person name="Thomas B.C."/>
            <person name="Singh A."/>
            <person name="Wilkins M.J."/>
            <person name="Karaoz U."/>
            <person name="Brodie E.L."/>
            <person name="Williams K.H."/>
            <person name="Hubbard S.S."/>
            <person name="Banfield J.F."/>
        </authorList>
    </citation>
    <scope>NUCLEOTIDE SEQUENCE [LARGE SCALE GENOMIC DNA]</scope>
</reference>
<evidence type="ECO:0000256" key="1">
    <source>
        <dbReference type="SAM" id="MobiDB-lite"/>
    </source>
</evidence>
<dbReference type="AlphaFoldDB" id="A0A1F5NUD4"/>
<comment type="caution">
    <text evidence="2">The sequence shown here is derived from an EMBL/GenBank/DDBJ whole genome shotgun (WGS) entry which is preliminary data.</text>
</comment>
<sequence length="531" mass="60620">MPDEDIILFAKTNYRNRETPFGMKQDDRRRHVYVMGKTGMGKSSLLENMAIQDIHKGHGVCFIDPHGEAVEKILNNIPSSRVNDVVYFNPADLSHPIAFNILESVDQNYKHLVASGLMGVFTKIWAGVWSARMEYILGNTILALLDSPGNTMMGIARMYVDKVYRKKIIQQVKDPIVKSFWVNEFANYNDKFRQEAIAPIQNKVGQFLSSAIIRNIVGQTKSTIDLREIMDKKKILLVNLSKGKVGEDSSSLLGAMLVTRLQLAAMSRVDIPEEQRQDFHLYIDEFQNFATESFATILSEARKYRLNLTIAHQYIGQLVQENNTKVRDAVFGNVGTMIVFRIGAEDAEFLEKEFEPVFTPNDLINLPKYQIYLKLMIDGITSNPFSATTLPPMINPSGNAEKIIKVSQERYGNKRDEVENKIQRWIGEEYFRQSASEESSGRGVDEEEDLRFDHSKKPSLPPKRQESRPSPIRPLERQKEKKRENPIWDKVISEQNQKFSDLDVGTTPVNQVNQAKPAQKNNLKSGEKIKF</sequence>
<dbReference type="Pfam" id="PF02534">
    <property type="entry name" value="T4SS-DNA_transf"/>
    <property type="match status" value="1"/>
</dbReference>
<dbReference type="PANTHER" id="PTHR30121">
    <property type="entry name" value="UNCHARACTERIZED PROTEIN YJGR-RELATED"/>
    <property type="match status" value="1"/>
</dbReference>
<feature type="compositionally biased region" description="Polar residues" evidence="1">
    <location>
        <begin position="507"/>
        <end position="524"/>
    </location>
</feature>
<dbReference type="Gene3D" id="3.40.50.300">
    <property type="entry name" value="P-loop containing nucleotide triphosphate hydrolases"/>
    <property type="match status" value="2"/>
</dbReference>
<evidence type="ECO:0000313" key="2">
    <source>
        <dbReference type="EMBL" id="OGE81258.1"/>
    </source>
</evidence>
<evidence type="ECO:0000313" key="3">
    <source>
        <dbReference type="Proteomes" id="UP000177912"/>
    </source>
</evidence>
<dbReference type="Proteomes" id="UP000177912">
    <property type="component" value="Unassembled WGS sequence"/>
</dbReference>
<dbReference type="InterPro" id="IPR027417">
    <property type="entry name" value="P-loop_NTPase"/>
</dbReference>
<dbReference type="InterPro" id="IPR003688">
    <property type="entry name" value="TraG/VirD4"/>
</dbReference>
<feature type="compositionally biased region" description="Basic and acidic residues" evidence="1">
    <location>
        <begin position="474"/>
        <end position="487"/>
    </location>
</feature>
<dbReference type="InterPro" id="IPR051162">
    <property type="entry name" value="T4SS_component"/>
</dbReference>
<gene>
    <name evidence="2" type="ORF">A2826_02290</name>
</gene>
<proteinExistence type="predicted"/>
<dbReference type="GO" id="GO:0016020">
    <property type="term" value="C:membrane"/>
    <property type="evidence" value="ECO:0007669"/>
    <property type="project" value="InterPro"/>
</dbReference>
<accession>A0A1F5NUD4</accession>